<dbReference type="Pfam" id="PF00632">
    <property type="entry name" value="HECT"/>
    <property type="match status" value="1"/>
</dbReference>
<dbReference type="RefSeq" id="XP_039456980.1">
    <property type="nucleotide sequence ID" value="XM_039601046.1"/>
</dbReference>
<dbReference type="RefSeq" id="XP_039456981.1">
    <property type="nucleotide sequence ID" value="XM_039601047.1"/>
</dbReference>
<evidence type="ECO:0000256" key="3">
    <source>
        <dbReference type="SAM" id="MobiDB-lite"/>
    </source>
</evidence>
<dbReference type="Gene3D" id="3.30.2410.10">
    <property type="entry name" value="Hect, E3 ligase catalytic domain"/>
    <property type="match status" value="1"/>
</dbReference>
<proteinExistence type="predicted"/>
<dbReference type="KEGG" id="oau:116315486"/>
<name>A0A668S701_OREAU</name>
<dbReference type="OMA" id="ASTCALE"/>
<dbReference type="Proteomes" id="UP000472276">
    <property type="component" value="Unassembled WGS sequence"/>
</dbReference>
<dbReference type="GO" id="GO:0004842">
    <property type="term" value="F:ubiquitin-protein transferase activity"/>
    <property type="evidence" value="ECO:0007669"/>
    <property type="project" value="InterPro"/>
</dbReference>
<keyword evidence="6" id="KW-1185">Reference proteome</keyword>
<organism evidence="5 6">
    <name type="scientific">Oreochromis aureus</name>
    <name type="common">Israeli tilapia</name>
    <name type="synonym">Chromis aureus</name>
    <dbReference type="NCBI Taxonomy" id="47969"/>
    <lineage>
        <taxon>Eukaryota</taxon>
        <taxon>Metazoa</taxon>
        <taxon>Chordata</taxon>
        <taxon>Craniata</taxon>
        <taxon>Vertebrata</taxon>
        <taxon>Euteleostomi</taxon>
        <taxon>Actinopterygii</taxon>
        <taxon>Neopterygii</taxon>
        <taxon>Teleostei</taxon>
        <taxon>Neoteleostei</taxon>
        <taxon>Acanthomorphata</taxon>
        <taxon>Ovalentaria</taxon>
        <taxon>Cichlomorphae</taxon>
        <taxon>Cichliformes</taxon>
        <taxon>Cichlidae</taxon>
        <taxon>African cichlids</taxon>
        <taxon>Pseudocrenilabrinae</taxon>
        <taxon>Oreochromini</taxon>
        <taxon>Oreochromis</taxon>
    </lineage>
</organism>
<evidence type="ECO:0000313" key="5">
    <source>
        <dbReference type="Ensembl" id="ENSOABP00000010535.2"/>
    </source>
</evidence>
<gene>
    <name evidence="5" type="primary">LOC116315486</name>
</gene>
<dbReference type="SUPFAM" id="SSF56204">
    <property type="entry name" value="Hect, E3 ligase catalytic domain"/>
    <property type="match status" value="1"/>
</dbReference>
<reference evidence="5" key="2">
    <citation type="submission" date="2025-09" db="UniProtKB">
        <authorList>
            <consortium name="Ensembl"/>
        </authorList>
    </citation>
    <scope>IDENTIFICATION</scope>
</reference>
<feature type="region of interest" description="Disordered" evidence="3">
    <location>
        <begin position="52"/>
        <end position="78"/>
    </location>
</feature>
<dbReference type="InterPro" id="IPR000569">
    <property type="entry name" value="HECT_dom"/>
</dbReference>
<evidence type="ECO:0000256" key="1">
    <source>
        <dbReference type="ARBA" id="ARBA00022679"/>
    </source>
</evidence>
<dbReference type="InterPro" id="IPR035983">
    <property type="entry name" value="Hect_E3_ubiquitin_ligase"/>
</dbReference>
<feature type="region of interest" description="Disordered" evidence="3">
    <location>
        <begin position="252"/>
        <end position="273"/>
    </location>
</feature>
<protein>
    <recommendedName>
        <fullName evidence="4">HECT domain-containing protein</fullName>
    </recommendedName>
</protein>
<evidence type="ECO:0000313" key="6">
    <source>
        <dbReference type="Proteomes" id="UP000472276"/>
    </source>
</evidence>
<evidence type="ECO:0000259" key="4">
    <source>
        <dbReference type="Pfam" id="PF00632"/>
    </source>
</evidence>
<dbReference type="Gene3D" id="3.90.1750.10">
    <property type="entry name" value="Hect, E3 ligase catalytic domains"/>
    <property type="match status" value="1"/>
</dbReference>
<dbReference type="GeneID" id="116315486"/>
<feature type="compositionally biased region" description="Polar residues" evidence="3">
    <location>
        <begin position="61"/>
        <end position="75"/>
    </location>
</feature>
<keyword evidence="1" id="KW-0808">Transferase</keyword>
<dbReference type="Ensembl" id="ENSOABT00000010892.2">
    <property type="protein sequence ID" value="ENSOABP00000010535.2"/>
    <property type="gene ID" value="ENSOABG00000005539.2"/>
</dbReference>
<sequence>MACEKKPVSLVIKENIEMKVFSSKEPCKVLITQEEEEEHSFHQRYMASPLFSDSEEAPELQVQTQPRHQAGTVSPDQEEPQCSAVVCKQEVEIELEVIPPIRKSKSQPAMPYSNKAGHLKWKRLIPQKKRLVVKDVVCLPRGHSMSQLDRQVVQKNKDQAALEAMVMTARITIDHSWSATQVESRLAMLFQGHFVKKAGQKFSFTYLQCVQSSRVLFVPDTPSEGWTGEQVLRISEHGALYILSHHDYSETESEGSASETPVVKSTDSRQDGESELIIQPRICKDTKKSIVDLDTILRAFRQENVDPGLKTHIQVRRTDLLHDALEVVRRPDFCFRATPVISFSGEEPDGHEAPVREFFRLILLELQHSCVFEGPPGSLFLTGNLTALEERKYYEAGVLIGWSLAQGGPGPCCLHPALYQVMCRQSITLEDFNWRDIIDTEVQIQLKELHSCTDVKLLSPSLCDWVSRCGIPDICSARSDEIPAIYSHLVKHYIYDRVTNMISQFTEGLNSCGRLWDMVQFYWKIFAPVMTNAPRQPLTLEEFKQLFTINFSCSDSQLRADEEATAGHWETILTLVSDSKAEFSFEDLLTFITGADRLPPLSFPRLISLCFYSQDASMPDVHLPHASTSSLELYLPRGVAGAVDLLALLNTAVHKALRGGEDN</sequence>
<evidence type="ECO:0000256" key="2">
    <source>
        <dbReference type="ARBA" id="ARBA00022786"/>
    </source>
</evidence>
<accession>A0A668S701</accession>
<keyword evidence="2" id="KW-0833">Ubl conjugation pathway</keyword>
<dbReference type="AlphaFoldDB" id="A0A668S701"/>
<reference evidence="5" key="1">
    <citation type="submission" date="2025-08" db="UniProtKB">
        <authorList>
            <consortium name="Ensembl"/>
        </authorList>
    </citation>
    <scope>IDENTIFICATION</scope>
</reference>
<feature type="domain" description="HECT" evidence="4">
    <location>
        <begin position="488"/>
        <end position="637"/>
    </location>
</feature>